<gene>
    <name evidence="7 9" type="primary">hisC</name>
    <name evidence="9" type="ORF">ACFQ22_03690</name>
</gene>
<dbReference type="Gene3D" id="3.40.640.10">
    <property type="entry name" value="Type I PLP-dependent aspartate aminotransferase-like (Major domain)"/>
    <property type="match status" value="1"/>
</dbReference>
<dbReference type="Gene3D" id="3.90.1150.10">
    <property type="entry name" value="Aspartate Aminotransferase, domain 1"/>
    <property type="match status" value="1"/>
</dbReference>
<dbReference type="InterPro" id="IPR015421">
    <property type="entry name" value="PyrdxlP-dep_Trfase_major"/>
</dbReference>
<protein>
    <recommendedName>
        <fullName evidence="7">Histidinol-phosphate aminotransferase</fullName>
        <ecNumber evidence="7">2.6.1.9</ecNumber>
    </recommendedName>
    <alternativeName>
        <fullName evidence="7">Imidazole acetol-phosphate transaminase</fullName>
    </alternativeName>
</protein>
<comment type="catalytic activity">
    <reaction evidence="7">
        <text>L-histidinol phosphate + 2-oxoglutarate = 3-(imidazol-4-yl)-2-oxopropyl phosphate + L-glutamate</text>
        <dbReference type="Rhea" id="RHEA:23744"/>
        <dbReference type="ChEBI" id="CHEBI:16810"/>
        <dbReference type="ChEBI" id="CHEBI:29985"/>
        <dbReference type="ChEBI" id="CHEBI:57766"/>
        <dbReference type="ChEBI" id="CHEBI:57980"/>
        <dbReference type="EC" id="2.6.1.9"/>
    </reaction>
</comment>
<comment type="similarity">
    <text evidence="7">Belongs to the class-II pyridoxal-phosphate-dependent aminotransferase family. Histidinol-phosphate aminotransferase subfamily.</text>
</comment>
<evidence type="ECO:0000256" key="4">
    <source>
        <dbReference type="ARBA" id="ARBA00022679"/>
    </source>
</evidence>
<dbReference type="RefSeq" id="WP_121978785.1">
    <property type="nucleotide sequence ID" value="NZ_JBHTLH010000008.1"/>
</dbReference>
<evidence type="ECO:0000256" key="6">
    <source>
        <dbReference type="ARBA" id="ARBA00023102"/>
    </source>
</evidence>
<dbReference type="InterPro" id="IPR004839">
    <property type="entry name" value="Aminotransferase_I/II_large"/>
</dbReference>
<dbReference type="PANTHER" id="PTHR43643">
    <property type="entry name" value="HISTIDINOL-PHOSPHATE AMINOTRANSFERASE 2"/>
    <property type="match status" value="1"/>
</dbReference>
<dbReference type="EMBL" id="JBHTLH010000008">
    <property type="protein sequence ID" value="MFD1124461.1"/>
    <property type="molecule type" value="Genomic_DNA"/>
</dbReference>
<keyword evidence="7" id="KW-0028">Amino-acid biosynthesis</keyword>
<dbReference type="InterPro" id="IPR005861">
    <property type="entry name" value="HisP_aminotrans"/>
</dbReference>
<dbReference type="HAMAP" id="MF_01023">
    <property type="entry name" value="HisC_aminotrans_2"/>
    <property type="match status" value="1"/>
</dbReference>
<feature type="domain" description="Aminotransferase class I/classII large" evidence="8">
    <location>
        <begin position="34"/>
        <end position="364"/>
    </location>
</feature>
<comment type="pathway">
    <text evidence="7">Amino-acid biosynthesis; L-histidine biosynthesis; L-histidine from 5-phospho-alpha-D-ribose 1-diphosphate: step 7/9.</text>
</comment>
<accession>A0ABW3PMR6</accession>
<proteinExistence type="inferred from homology"/>
<comment type="cofactor">
    <cofactor evidence="1 7">
        <name>pyridoxal 5'-phosphate</name>
        <dbReference type="ChEBI" id="CHEBI:597326"/>
    </cofactor>
</comment>
<dbReference type="Proteomes" id="UP001597156">
    <property type="component" value="Unassembled WGS sequence"/>
</dbReference>
<evidence type="ECO:0000313" key="10">
    <source>
        <dbReference type="Proteomes" id="UP001597156"/>
    </source>
</evidence>
<keyword evidence="4 7" id="KW-0808">Transferase</keyword>
<keyword evidence="6 7" id="KW-0368">Histidine biosynthesis</keyword>
<dbReference type="InterPro" id="IPR015422">
    <property type="entry name" value="PyrdxlP-dep_Trfase_small"/>
</dbReference>
<dbReference type="NCBIfam" id="TIGR01141">
    <property type="entry name" value="hisC"/>
    <property type="match status" value="1"/>
</dbReference>
<comment type="subunit">
    <text evidence="2 7">Homodimer.</text>
</comment>
<dbReference type="InterPro" id="IPR015424">
    <property type="entry name" value="PyrdxlP-dep_Trfase"/>
</dbReference>
<name>A0ABW3PMR6_9LACO</name>
<evidence type="ECO:0000259" key="8">
    <source>
        <dbReference type="Pfam" id="PF00155"/>
    </source>
</evidence>
<evidence type="ECO:0000256" key="1">
    <source>
        <dbReference type="ARBA" id="ARBA00001933"/>
    </source>
</evidence>
<feature type="modified residue" description="N6-(pyridoxal phosphate)lysine" evidence="7">
    <location>
        <position position="227"/>
    </location>
</feature>
<organism evidence="9 10">
    <name type="scientific">Lentilactobacillus raoultii</name>
    <dbReference type="NCBI Taxonomy" id="1987503"/>
    <lineage>
        <taxon>Bacteria</taxon>
        <taxon>Bacillati</taxon>
        <taxon>Bacillota</taxon>
        <taxon>Bacilli</taxon>
        <taxon>Lactobacillales</taxon>
        <taxon>Lactobacillaceae</taxon>
        <taxon>Lentilactobacillus</taxon>
    </lineage>
</organism>
<sequence>MAKFDQTFRKEINSVAPYIQGETEAEVARRYHLKKVVKLGSNENPYGPYYHARHAILRSVTGINRYPEDDFLEAKQVIASRFGLKAANVGLGSGAGNIIETISKMVLNAGDEVLIARQSYRLYREASKLMGAKVIEIPLTDDYQFDLAAFKAKITDRTKLIWLCNPNNPTSVVTDPTKLADFIAGLPDHVWVVVDEAYADFSNPSQLPDLLQFIGHKRLMVLRTFSKFYGLAGARLGYLLGDSQTIAAYDTVTEPFNSSRSALAAAIASLKYDQDQAARTLTRIQGDREGLTESLELLGFKVAKSETNFVFAKLPDGAPNATELTQKLMAAGVIVRDGTPWGYPRHIRVTIGKHDELEYFLQKLTAILTA</sequence>
<evidence type="ECO:0000256" key="2">
    <source>
        <dbReference type="ARBA" id="ARBA00011738"/>
    </source>
</evidence>
<dbReference type="Pfam" id="PF00155">
    <property type="entry name" value="Aminotran_1_2"/>
    <property type="match status" value="1"/>
</dbReference>
<dbReference type="SUPFAM" id="SSF53383">
    <property type="entry name" value="PLP-dependent transferases"/>
    <property type="match status" value="1"/>
</dbReference>
<evidence type="ECO:0000256" key="7">
    <source>
        <dbReference type="HAMAP-Rule" id="MF_01023"/>
    </source>
</evidence>
<evidence type="ECO:0000256" key="5">
    <source>
        <dbReference type="ARBA" id="ARBA00022898"/>
    </source>
</evidence>
<keyword evidence="3 7" id="KW-0032">Aminotransferase</keyword>
<dbReference type="GO" id="GO:0004400">
    <property type="term" value="F:histidinol-phosphate transaminase activity"/>
    <property type="evidence" value="ECO:0007669"/>
    <property type="project" value="UniProtKB-EC"/>
</dbReference>
<dbReference type="InterPro" id="IPR050106">
    <property type="entry name" value="HistidinolP_aminotransfase"/>
</dbReference>
<dbReference type="EC" id="2.6.1.9" evidence="7"/>
<evidence type="ECO:0000256" key="3">
    <source>
        <dbReference type="ARBA" id="ARBA00022576"/>
    </source>
</evidence>
<keyword evidence="10" id="KW-1185">Reference proteome</keyword>
<dbReference type="CDD" id="cd00609">
    <property type="entry name" value="AAT_like"/>
    <property type="match status" value="1"/>
</dbReference>
<keyword evidence="5 7" id="KW-0663">Pyridoxal phosphate</keyword>
<reference evidence="10" key="1">
    <citation type="journal article" date="2019" name="Int. J. Syst. Evol. Microbiol.">
        <title>The Global Catalogue of Microorganisms (GCM) 10K type strain sequencing project: providing services to taxonomists for standard genome sequencing and annotation.</title>
        <authorList>
            <consortium name="The Broad Institute Genomics Platform"/>
            <consortium name="The Broad Institute Genome Sequencing Center for Infectious Disease"/>
            <person name="Wu L."/>
            <person name="Ma J."/>
        </authorList>
    </citation>
    <scope>NUCLEOTIDE SEQUENCE [LARGE SCALE GENOMIC DNA]</scope>
    <source>
        <strain evidence="10">CCUG 71848</strain>
    </source>
</reference>
<comment type="caution">
    <text evidence="9">The sequence shown here is derived from an EMBL/GenBank/DDBJ whole genome shotgun (WGS) entry which is preliminary data.</text>
</comment>
<evidence type="ECO:0000313" key="9">
    <source>
        <dbReference type="EMBL" id="MFD1124461.1"/>
    </source>
</evidence>
<dbReference type="PANTHER" id="PTHR43643:SF3">
    <property type="entry name" value="HISTIDINOL-PHOSPHATE AMINOTRANSFERASE"/>
    <property type="match status" value="1"/>
</dbReference>